<keyword evidence="3" id="KW-1185">Reference proteome</keyword>
<dbReference type="EMBL" id="JPKZ01001480">
    <property type="protein sequence ID" value="KHN81607.1"/>
    <property type="molecule type" value="Genomic_DNA"/>
</dbReference>
<dbReference type="Proteomes" id="UP000031036">
    <property type="component" value="Unassembled WGS sequence"/>
</dbReference>
<organism evidence="2 3">
    <name type="scientific">Toxocara canis</name>
    <name type="common">Canine roundworm</name>
    <dbReference type="NCBI Taxonomy" id="6265"/>
    <lineage>
        <taxon>Eukaryota</taxon>
        <taxon>Metazoa</taxon>
        <taxon>Ecdysozoa</taxon>
        <taxon>Nematoda</taxon>
        <taxon>Chromadorea</taxon>
        <taxon>Rhabditida</taxon>
        <taxon>Spirurina</taxon>
        <taxon>Ascaridomorpha</taxon>
        <taxon>Ascaridoidea</taxon>
        <taxon>Toxocaridae</taxon>
        <taxon>Toxocara</taxon>
    </lineage>
</organism>
<name>A0A0B2VJI2_TOXCA</name>
<dbReference type="InterPro" id="IPR029063">
    <property type="entry name" value="SAM-dependent_MTases_sf"/>
</dbReference>
<evidence type="ECO:0000313" key="3">
    <source>
        <dbReference type="Proteomes" id="UP000031036"/>
    </source>
</evidence>
<accession>A0A0B2VJI2</accession>
<dbReference type="OrthoDB" id="407103at2759"/>
<gene>
    <name evidence="2" type="ORF">Tcan_17181</name>
</gene>
<protein>
    <recommendedName>
        <fullName evidence="4">Methyltransferase domain-containing protein</fullName>
    </recommendedName>
</protein>
<evidence type="ECO:0000256" key="1">
    <source>
        <dbReference type="SAM" id="MobiDB-lite"/>
    </source>
</evidence>
<feature type="compositionally biased region" description="Polar residues" evidence="1">
    <location>
        <begin position="25"/>
        <end position="36"/>
    </location>
</feature>
<feature type="region of interest" description="Disordered" evidence="1">
    <location>
        <begin position="1"/>
        <end position="64"/>
    </location>
</feature>
<dbReference type="AlphaFoldDB" id="A0A0B2VJI2"/>
<comment type="caution">
    <text evidence="2">The sequence shown here is derived from an EMBL/GenBank/DDBJ whole genome shotgun (WGS) entry which is preliminary data.</text>
</comment>
<dbReference type="Gene3D" id="3.40.50.150">
    <property type="entry name" value="Vaccinia Virus protein VP39"/>
    <property type="match status" value="1"/>
</dbReference>
<proteinExistence type="predicted"/>
<dbReference type="SUPFAM" id="SSF53335">
    <property type="entry name" value="S-adenosyl-L-methionine-dependent methyltransferases"/>
    <property type="match status" value="1"/>
</dbReference>
<sequence length="394" mass="44053">EICTPRSLEDGNSSNVWNYVGPWQANYTPSSNVHAHTSSSTEGGGESISAKSDTGDLPESPDSKYELDVVEPASSPLIYTKGSSLRHPDRGTQPPIIPNIPPPPMLSKREHDSLHNCLTRVKNCFVDGSILLLLPSVVLLVFIYHNQQQPQRLSVSVSQPIKHYANLIVACREKLIALERRYGSDKINTHNNFFNTYAKLLCPWKMEEKPISILEFGIGDYENEYKGGADLFTWAQLFPQAEVIVGVDIAQKSFSVPPSVVMIQANQTNETVIAEICEKYGPFDLVVDDASHICEDVIATFKLVWPCLKSESIYILEDTQTSYSEETKCSSDLNANWTSINFFRSLVNDQNYAELQHFGIPFQPSVYASELAAIHFYHNLVIVEKGDNTYPSNL</sequence>
<evidence type="ECO:0008006" key="4">
    <source>
        <dbReference type="Google" id="ProtNLM"/>
    </source>
</evidence>
<evidence type="ECO:0000313" key="2">
    <source>
        <dbReference type="EMBL" id="KHN81607.1"/>
    </source>
</evidence>
<reference evidence="2 3" key="1">
    <citation type="submission" date="2014-11" db="EMBL/GenBank/DDBJ databases">
        <title>Genetic blueprint of the zoonotic pathogen Toxocara canis.</title>
        <authorList>
            <person name="Zhu X.-Q."/>
            <person name="Korhonen P.K."/>
            <person name="Cai H."/>
            <person name="Young N.D."/>
            <person name="Nejsum P."/>
            <person name="von Samson-Himmelstjerna G."/>
            <person name="Boag P.R."/>
            <person name="Tan P."/>
            <person name="Li Q."/>
            <person name="Min J."/>
            <person name="Yang Y."/>
            <person name="Wang X."/>
            <person name="Fang X."/>
            <person name="Hall R.S."/>
            <person name="Hofmann A."/>
            <person name="Sternberg P.W."/>
            <person name="Jex A.R."/>
            <person name="Gasser R.B."/>
        </authorList>
    </citation>
    <scope>NUCLEOTIDE SEQUENCE [LARGE SCALE GENOMIC DNA]</scope>
    <source>
        <strain evidence="2">PN_DK_2014</strain>
    </source>
</reference>
<feature type="non-terminal residue" evidence="2">
    <location>
        <position position="1"/>
    </location>
</feature>